<name>A0ACC0CG17_CATRO</name>
<dbReference type="Proteomes" id="UP001060085">
    <property type="component" value="Linkage Group LG01"/>
</dbReference>
<accession>A0ACC0CG17</accession>
<sequence>MGRVKLKIRRLESSSNRQVTYSKRRSGILKKAKELSVLCDIDIVLLMFSPTGKPTIFRGARSNIDEIISKFAQLSPQERAKRKLESLEVLRKTFKKLDHDINIQEYLDASWWSNPEKIEDIDHLRQMENSLRESLNRLREYKNGMNLPVMMDGDKERQPLTTWLASHDNQQLLLAEVPNLISQGDIECARDQSLPCCSVHYNTGQETELHNTGRVDNVEFTQNMSLPNCTGFFGTAKIGETTDIRSMDNLECPSDPSLQSCSSLLYNGKEPEIDNSSEMDKITQESAAMDDLSAIACLRLQLGGQQAYYPFSTLTVPEVKKLDVGKEMNFQDNSMSYQIQGNFEVPSSMYGNVQHAWNHPADACASNMIDGNSYPQVV</sequence>
<protein>
    <submittedName>
        <fullName evidence="1">Uncharacterized protein</fullName>
    </submittedName>
</protein>
<comment type="caution">
    <text evidence="1">The sequence shown here is derived from an EMBL/GenBank/DDBJ whole genome shotgun (WGS) entry which is preliminary data.</text>
</comment>
<evidence type="ECO:0000313" key="2">
    <source>
        <dbReference type="Proteomes" id="UP001060085"/>
    </source>
</evidence>
<proteinExistence type="predicted"/>
<dbReference type="EMBL" id="CM044701">
    <property type="protein sequence ID" value="KAI5683787.1"/>
    <property type="molecule type" value="Genomic_DNA"/>
</dbReference>
<reference evidence="2" key="1">
    <citation type="journal article" date="2023" name="Nat. Plants">
        <title>Single-cell RNA sequencing provides a high-resolution roadmap for understanding the multicellular compartmentation of specialized metabolism.</title>
        <authorList>
            <person name="Sun S."/>
            <person name="Shen X."/>
            <person name="Li Y."/>
            <person name="Li Y."/>
            <person name="Wang S."/>
            <person name="Li R."/>
            <person name="Zhang H."/>
            <person name="Shen G."/>
            <person name="Guo B."/>
            <person name="Wei J."/>
            <person name="Xu J."/>
            <person name="St-Pierre B."/>
            <person name="Chen S."/>
            <person name="Sun C."/>
        </authorList>
    </citation>
    <scope>NUCLEOTIDE SEQUENCE [LARGE SCALE GENOMIC DNA]</scope>
</reference>
<gene>
    <name evidence="1" type="ORF">M9H77_05015</name>
</gene>
<keyword evidence="2" id="KW-1185">Reference proteome</keyword>
<evidence type="ECO:0000313" key="1">
    <source>
        <dbReference type="EMBL" id="KAI5683787.1"/>
    </source>
</evidence>
<organism evidence="1 2">
    <name type="scientific">Catharanthus roseus</name>
    <name type="common">Madagascar periwinkle</name>
    <name type="synonym">Vinca rosea</name>
    <dbReference type="NCBI Taxonomy" id="4058"/>
    <lineage>
        <taxon>Eukaryota</taxon>
        <taxon>Viridiplantae</taxon>
        <taxon>Streptophyta</taxon>
        <taxon>Embryophyta</taxon>
        <taxon>Tracheophyta</taxon>
        <taxon>Spermatophyta</taxon>
        <taxon>Magnoliopsida</taxon>
        <taxon>eudicotyledons</taxon>
        <taxon>Gunneridae</taxon>
        <taxon>Pentapetalae</taxon>
        <taxon>asterids</taxon>
        <taxon>lamiids</taxon>
        <taxon>Gentianales</taxon>
        <taxon>Apocynaceae</taxon>
        <taxon>Rauvolfioideae</taxon>
        <taxon>Vinceae</taxon>
        <taxon>Catharanthinae</taxon>
        <taxon>Catharanthus</taxon>
    </lineage>
</organism>